<evidence type="ECO:0000256" key="3">
    <source>
        <dbReference type="ARBA" id="ARBA00022989"/>
    </source>
</evidence>
<evidence type="ECO:0000256" key="1">
    <source>
        <dbReference type="ARBA" id="ARBA00004141"/>
    </source>
</evidence>
<protein>
    <submittedName>
        <fullName evidence="7">UbiA family prenyltransferase</fullName>
    </submittedName>
</protein>
<accession>A0ABR6UC11</accession>
<evidence type="ECO:0000256" key="2">
    <source>
        <dbReference type="ARBA" id="ARBA00022692"/>
    </source>
</evidence>
<feature type="transmembrane region" description="Helical" evidence="6">
    <location>
        <begin position="222"/>
        <end position="244"/>
    </location>
</feature>
<dbReference type="Proteomes" id="UP000604001">
    <property type="component" value="Unassembled WGS sequence"/>
</dbReference>
<evidence type="ECO:0000313" key="8">
    <source>
        <dbReference type="Proteomes" id="UP000604001"/>
    </source>
</evidence>
<dbReference type="Pfam" id="PF01040">
    <property type="entry name" value="UbiA"/>
    <property type="match status" value="1"/>
</dbReference>
<comment type="caution">
    <text evidence="7">The sequence shown here is derived from an EMBL/GenBank/DDBJ whole genome shotgun (WGS) entry which is preliminary data.</text>
</comment>
<feature type="transmembrane region" description="Helical" evidence="6">
    <location>
        <begin position="165"/>
        <end position="184"/>
    </location>
</feature>
<gene>
    <name evidence="7" type="ORF">H7344_15405</name>
</gene>
<feature type="region of interest" description="Disordered" evidence="5">
    <location>
        <begin position="1"/>
        <end position="54"/>
    </location>
</feature>
<keyword evidence="2 6" id="KW-0812">Transmembrane</keyword>
<keyword evidence="3 6" id="KW-1133">Transmembrane helix</keyword>
<dbReference type="InterPro" id="IPR000537">
    <property type="entry name" value="UbiA_prenyltransferase"/>
</dbReference>
<feature type="transmembrane region" description="Helical" evidence="6">
    <location>
        <begin position="142"/>
        <end position="159"/>
    </location>
</feature>
<evidence type="ECO:0000256" key="5">
    <source>
        <dbReference type="SAM" id="MobiDB-lite"/>
    </source>
</evidence>
<dbReference type="InterPro" id="IPR044878">
    <property type="entry name" value="UbiA_sf"/>
</dbReference>
<evidence type="ECO:0000256" key="4">
    <source>
        <dbReference type="ARBA" id="ARBA00023136"/>
    </source>
</evidence>
<dbReference type="EMBL" id="JACMYC010000009">
    <property type="protein sequence ID" value="MBC2961688.1"/>
    <property type="molecule type" value="Genomic_DNA"/>
</dbReference>
<keyword evidence="4 6" id="KW-0472">Membrane</keyword>
<comment type="subcellular location">
    <subcellularLocation>
        <location evidence="1">Membrane</location>
        <topology evidence="1">Multi-pass membrane protein</topology>
    </subcellularLocation>
</comment>
<name>A0ABR6UC11_9ACTN</name>
<keyword evidence="8" id="KW-1185">Reference proteome</keyword>
<evidence type="ECO:0000256" key="6">
    <source>
        <dbReference type="SAM" id="Phobius"/>
    </source>
</evidence>
<proteinExistence type="predicted"/>
<feature type="transmembrane region" description="Helical" evidence="6">
    <location>
        <begin position="265"/>
        <end position="285"/>
    </location>
</feature>
<organism evidence="7 8">
    <name type="scientific">Nocardioides deserti</name>
    <dbReference type="NCBI Taxonomy" id="1588644"/>
    <lineage>
        <taxon>Bacteria</taxon>
        <taxon>Bacillati</taxon>
        <taxon>Actinomycetota</taxon>
        <taxon>Actinomycetes</taxon>
        <taxon>Propionibacteriales</taxon>
        <taxon>Nocardioidaceae</taxon>
        <taxon>Nocardioides</taxon>
    </lineage>
</organism>
<sequence>MAMRERFRRRSGTAGADDGGSVAVEDRATDTADEQTDEPQPAPGPEPQPEAPVVRGRRGLRDLEPVLLAQAAHPRQAVVTALGIAACAALAGRELREVGVVLLTVLVGQTILGWHNDLVDRRRDARHDLPGKPVAQERLDPGSVWFAIACGVLLLVPLAVSTGITAGSCYLLAVAIGLLGNVVLRKGLLSWVPWAASFALYPAYLSYGGWGGRYEGNPPEVAMVALFALLGIGVHVLRALWGLVPDNKDGWTYLPLRLGLRLGAARLLTLTSVYLGAVLLGLAFAGTSVGLSQ</sequence>
<feature type="compositionally biased region" description="Basic residues" evidence="5">
    <location>
        <begin position="1"/>
        <end position="11"/>
    </location>
</feature>
<feature type="compositionally biased region" description="Pro residues" evidence="5">
    <location>
        <begin position="40"/>
        <end position="50"/>
    </location>
</feature>
<feature type="transmembrane region" description="Helical" evidence="6">
    <location>
        <begin position="191"/>
        <end position="210"/>
    </location>
</feature>
<evidence type="ECO:0000313" key="7">
    <source>
        <dbReference type="EMBL" id="MBC2961688.1"/>
    </source>
</evidence>
<reference evidence="7 8" key="1">
    <citation type="submission" date="2020-08" db="EMBL/GenBank/DDBJ databases">
        <title>novel species in genus Nocardioides.</title>
        <authorList>
            <person name="Zhang G."/>
        </authorList>
    </citation>
    <scope>NUCLEOTIDE SEQUENCE [LARGE SCALE GENOMIC DNA]</scope>
    <source>
        <strain evidence="7 8">SC8A-24</strain>
    </source>
</reference>
<dbReference type="Gene3D" id="1.10.357.140">
    <property type="entry name" value="UbiA prenyltransferase"/>
    <property type="match status" value="1"/>
</dbReference>